<keyword evidence="1" id="KW-0614">Plasmid</keyword>
<reference evidence="1 2" key="1">
    <citation type="submission" date="2016-06" db="EMBL/GenBank/DDBJ databases">
        <title>Adaptive Radiation by Waves of Gene Transfer Leads to Fine-Scale Resource Partitioning in Marine Microbes.</title>
        <authorList>
            <person name="Hehemann J.-H."/>
            <person name="Arevalo P."/>
            <person name="Datta M.S."/>
            <person name="Yu X."/>
            <person name="Corzett C."/>
            <person name="Henschel A."/>
            <person name="Preheim S.P."/>
            <person name="Timberlake S."/>
            <person name="Alm E.J."/>
            <person name="Polz M.F."/>
        </authorList>
    </citation>
    <scope>NUCLEOTIDE SEQUENCE [LARGE SCALE GENOMIC DNA]</scope>
    <source>
        <strain evidence="1 2">FF50</strain>
        <plasmid evidence="1 2">unnamed1</plasmid>
    </source>
</reference>
<proteinExistence type="predicted"/>
<dbReference type="KEGG" id="vbr:A6E01_19575"/>
<dbReference type="EMBL" id="CP016179">
    <property type="protein sequence ID" value="ANO35415.1"/>
    <property type="molecule type" value="Genomic_DNA"/>
</dbReference>
<dbReference type="RefSeq" id="WP_065211177.1">
    <property type="nucleotide sequence ID" value="NZ_CP016179.1"/>
</dbReference>
<geneLocation type="plasmid" evidence="1 2">
    <name>unnamed1</name>
</geneLocation>
<dbReference type="AlphaFoldDB" id="A0AAN0XZA6"/>
<evidence type="ECO:0000313" key="2">
    <source>
        <dbReference type="Proteomes" id="UP000092018"/>
    </source>
</evidence>
<dbReference type="Proteomes" id="UP000092018">
    <property type="component" value="Plasmid unnamed1"/>
</dbReference>
<evidence type="ECO:0000313" key="1">
    <source>
        <dbReference type="EMBL" id="ANO35415.1"/>
    </source>
</evidence>
<dbReference type="InterPro" id="IPR056076">
    <property type="entry name" value="DUF7659"/>
</dbReference>
<gene>
    <name evidence="1" type="ORF">A6E01_19575</name>
</gene>
<accession>A0AAN0XZA6</accession>
<sequence>METVNEVAGEKISKIMTECGAFFAFGQEQLSEGLAKSKAAGFSGVAKDYVRTAAGMIAPRSTVKACKEQMNQAYVDAMDAIIAKYGRKAVIRYQFSNYECYYSGDPDDAIDALLPYGFTKEEILAEF</sequence>
<organism evidence="1 2">
    <name type="scientific">Vibrio breoganii</name>
    <dbReference type="NCBI Taxonomy" id="553239"/>
    <lineage>
        <taxon>Bacteria</taxon>
        <taxon>Pseudomonadati</taxon>
        <taxon>Pseudomonadota</taxon>
        <taxon>Gammaproteobacteria</taxon>
        <taxon>Vibrionales</taxon>
        <taxon>Vibrionaceae</taxon>
        <taxon>Vibrio</taxon>
    </lineage>
</organism>
<name>A0AAN0XZA6_9VIBR</name>
<protein>
    <submittedName>
        <fullName evidence="1">Uncharacterized protein</fullName>
    </submittedName>
</protein>
<dbReference type="Pfam" id="PF24692">
    <property type="entry name" value="DUF7659"/>
    <property type="match status" value="1"/>
</dbReference>